<dbReference type="EMBL" id="JGYS01000028">
    <property type="protein sequence ID" value="KFI50594.1"/>
    <property type="molecule type" value="Genomic_DNA"/>
</dbReference>
<dbReference type="Pfam" id="PF09250">
    <property type="entry name" value="Prim-Pol"/>
    <property type="match status" value="1"/>
</dbReference>
<reference evidence="4 5" key="1">
    <citation type="submission" date="2014-03" db="EMBL/GenBank/DDBJ databases">
        <title>Genomics of Bifidobacteria.</title>
        <authorList>
            <person name="Ventura M."/>
            <person name="Milani C."/>
            <person name="Lugli G.A."/>
        </authorList>
    </citation>
    <scope>NUCLEOTIDE SEQUENCE [LARGE SCALE GENOMIC DNA]</scope>
    <source>
        <strain evidence="4 5">DSM 23973</strain>
    </source>
</reference>
<gene>
    <name evidence="4" type="ORF">BCAL_1732</name>
</gene>
<evidence type="ECO:0000313" key="5">
    <source>
        <dbReference type="Proteomes" id="UP000029072"/>
    </source>
</evidence>
<accession>A0A086ZVP4</accession>
<evidence type="ECO:0000313" key="4">
    <source>
        <dbReference type="EMBL" id="KFI50594.1"/>
    </source>
</evidence>
<feature type="region of interest" description="Disordered" evidence="1">
    <location>
        <begin position="488"/>
        <end position="508"/>
    </location>
</feature>
<sequence length="790" mass="87410">MDELTKIMADPVEVPYRHQCSVVPNGPDNVQQVLVGMRLADPTFGYGHAFYDRLGRSVCVPRTTNNAKFFDDGYAKALWDYRIGSMLIGEDNETLYVRDVDESGENRLLSSWHSIADIEEEYHITGQKNVYLAWNLQMKVECRKLPRRILRGVKFSNVAFYRVDGHVRRIESDDPLFANSYEVTLDAPYDDELVAQAGRLLRFVTEDDHSAENLGRLFAAPLLQPYLHLFWVIYGGGGNGKGILLGSLRKSFPRLATPVNATALLSRGGGNPFSNEQETLKLIGRLWVFDEDADTISVEQTTLLKKISTGDMLVGRRIRENGISFRNRATLAIASNNPVILQSTEALNRRRVFVRMRDGRKEKEFKELLSFRDRYGAIPFLMASCRLWEVRGDKPWNDVSIGSAESLDDAQQWIVDQIVSNGYAVSQDNPYKESRSGHMNTVSKLGLLSKCKKIDGKVVRVLVVKDERTFAPFRKESAASIQDALAEAESTPVPALPSPREDNPVPTPDDYGFPVTFGTVSEGKKSFDWAKNRTLPVGRRPPSSASAYAVVPAAGMAIIDLDVAKDPLTGEVLKDAPTGWDVFNREIGVYGSPDFPKTYLVGTPTGRANGIASAHAYYLIPDSLRGLLKNSVHEDGVPVDIRCEGKGYVVGAGSHIGNGNYLLLDVPDGNPPVMSPRMVSWLESHNYTTGIAPQQVASARSQRIPSLSEVMERPISIGKPANGRPDMTPIAEGSRNNDLHAWAYGRLSNHPENRTAIEHDLYERGRASGLTDGELSTIWKSIIRATGGAT</sequence>
<dbReference type="RefSeq" id="WP_043165874.1">
    <property type="nucleotide sequence ID" value="NZ_JDUV01000008.1"/>
</dbReference>
<evidence type="ECO:0000259" key="3">
    <source>
        <dbReference type="Pfam" id="PF19263"/>
    </source>
</evidence>
<dbReference type="InterPro" id="IPR045455">
    <property type="entry name" value="NrS-1_pol-like_helicase"/>
</dbReference>
<protein>
    <submittedName>
        <fullName evidence="4">Phage primase</fullName>
    </submittedName>
</protein>
<name>A0A086ZVP4_9BIFI</name>
<dbReference type="SUPFAM" id="SSF56747">
    <property type="entry name" value="Prim-pol domain"/>
    <property type="match status" value="1"/>
</dbReference>
<comment type="caution">
    <text evidence="4">The sequence shown here is derived from an EMBL/GenBank/DDBJ whole genome shotgun (WGS) entry which is preliminary data.</text>
</comment>
<dbReference type="AlphaFoldDB" id="A0A086ZVP4"/>
<dbReference type="Gene3D" id="3.40.50.300">
    <property type="entry name" value="P-loop containing nucleotide triphosphate hydrolases"/>
    <property type="match status" value="1"/>
</dbReference>
<evidence type="ECO:0000256" key="1">
    <source>
        <dbReference type="SAM" id="MobiDB-lite"/>
    </source>
</evidence>
<feature type="domain" description="DNA primase/polymerase bifunctional N-terminal" evidence="2">
    <location>
        <begin position="547"/>
        <end position="667"/>
    </location>
</feature>
<dbReference type="eggNOG" id="COG3378">
    <property type="taxonomic scope" value="Bacteria"/>
</dbReference>
<dbReference type="Proteomes" id="UP000029072">
    <property type="component" value="Unassembled WGS sequence"/>
</dbReference>
<dbReference type="STRING" id="1437609.BCAL_1732"/>
<dbReference type="InterPro" id="IPR027417">
    <property type="entry name" value="P-loop_NTPase"/>
</dbReference>
<dbReference type="OrthoDB" id="3218228at2"/>
<dbReference type="InterPro" id="IPR015330">
    <property type="entry name" value="DNA_primase/pol_bifunc_N"/>
</dbReference>
<dbReference type="Pfam" id="PF19263">
    <property type="entry name" value="DUF5906"/>
    <property type="match status" value="1"/>
</dbReference>
<organism evidence="4 5">
    <name type="scientific">Bifidobacterium callitrichos DSM 23973</name>
    <dbReference type="NCBI Taxonomy" id="1437609"/>
    <lineage>
        <taxon>Bacteria</taxon>
        <taxon>Bacillati</taxon>
        <taxon>Actinomycetota</taxon>
        <taxon>Actinomycetes</taxon>
        <taxon>Bifidobacteriales</taxon>
        <taxon>Bifidobacteriaceae</taxon>
        <taxon>Bifidobacterium</taxon>
    </lineage>
</organism>
<evidence type="ECO:0000259" key="2">
    <source>
        <dbReference type="Pfam" id="PF09250"/>
    </source>
</evidence>
<feature type="domain" description="NrS-1 polymerase-like helicase" evidence="3">
    <location>
        <begin position="233"/>
        <end position="349"/>
    </location>
</feature>
<proteinExistence type="predicted"/>